<dbReference type="Proteomes" id="UP001497444">
    <property type="component" value="Chromosome 2"/>
</dbReference>
<dbReference type="PROSITE" id="PS50030">
    <property type="entry name" value="UBA"/>
    <property type="match status" value="1"/>
</dbReference>
<sequence>MHAEHAPSSSNKGGGTTTHGYKSAVAGPVFDFGNDDLLPSFEFQPAAEARKSTTTQQVDDRARRNLSPSPLVSYPVSFFFSSLETQVVATVEQTMKKYADNLLHVLEGMSGHLSQLEFNSQRIEHTVGKLKVESADHHGAADGKLRSLENMVREVQRGVQVLHDKQEIVEEQLKLAKLQHDSKMEAHVSSTAPVQTVVEVQPPAPKQVETTFTLDSPSSGQQIDPAMYQLPQLQHQHQLQLQQQQLPTQHMSLSSTQQQIPQRISQQIPQQQQQPPLQSQTQQQNVVLTPQQQAHQQLLPQHSQQLQVQAMPLTLQLEPHYQPQTLSQPLLSQHQQQAHQQLPTQHSQQLQLQATPQTSLPEPQYQPQALPQPLQSQPQQLTHPIPQQQVNQSPQLPLQLQYQHLQQQSGQPEAQHQPHMQASHQPQLHRQHPPKSEIQYQQPQTQLQLQQQQFYGQQQYGSLQSDVPSYSPQPPGKYSSEKVPAYLPEGYGNRPLPQPLPQTQQHSPNLSSDQTYDLSGNNRGGQLALPPPYHPGRTTPPVYETYAPFGYRMPSPGTNPLVPNAGSYPLFPTAQPLTGNNISNSASNMGSSSGTPPSSTNRVTIDEVINKVASMGFSKDQVHTAIRKLTENGQSVDLNIVLDKLTNGGGDASELQSQKGWYNQ</sequence>
<evidence type="ECO:0000259" key="2">
    <source>
        <dbReference type="PROSITE" id="PS50030"/>
    </source>
</evidence>
<feature type="region of interest" description="Disordered" evidence="1">
    <location>
        <begin position="1"/>
        <end position="20"/>
    </location>
</feature>
<reference evidence="3 4" key="1">
    <citation type="submission" date="2024-02" db="EMBL/GenBank/DDBJ databases">
        <authorList>
            <consortium name="ELIXIR-Norway"/>
            <consortium name="Elixir Norway"/>
        </authorList>
    </citation>
    <scope>NUCLEOTIDE SEQUENCE [LARGE SCALE GENOMIC DNA]</scope>
</reference>
<feature type="compositionally biased region" description="Polar residues" evidence="1">
    <location>
        <begin position="506"/>
        <end position="521"/>
    </location>
</feature>
<evidence type="ECO:0000313" key="3">
    <source>
        <dbReference type="EMBL" id="CAK9268238.1"/>
    </source>
</evidence>
<feature type="compositionally biased region" description="Low complexity" evidence="1">
    <location>
        <begin position="582"/>
        <end position="600"/>
    </location>
</feature>
<proteinExistence type="predicted"/>
<organism evidence="3 4">
    <name type="scientific">Sphagnum jensenii</name>
    <dbReference type="NCBI Taxonomy" id="128206"/>
    <lineage>
        <taxon>Eukaryota</taxon>
        <taxon>Viridiplantae</taxon>
        <taxon>Streptophyta</taxon>
        <taxon>Embryophyta</taxon>
        <taxon>Bryophyta</taxon>
        <taxon>Sphagnophytina</taxon>
        <taxon>Sphagnopsida</taxon>
        <taxon>Sphagnales</taxon>
        <taxon>Sphagnaceae</taxon>
        <taxon>Sphagnum</taxon>
    </lineage>
</organism>
<feature type="compositionally biased region" description="Low complexity" evidence="1">
    <location>
        <begin position="402"/>
        <end position="412"/>
    </location>
</feature>
<feature type="compositionally biased region" description="Low complexity" evidence="1">
    <location>
        <begin position="439"/>
        <end position="464"/>
    </location>
</feature>
<evidence type="ECO:0000256" key="1">
    <source>
        <dbReference type="SAM" id="MobiDB-lite"/>
    </source>
</evidence>
<accession>A0ABP0WMY4</accession>
<feature type="region of interest" description="Disordered" evidence="1">
    <location>
        <begin position="43"/>
        <end position="66"/>
    </location>
</feature>
<feature type="region of interest" description="Disordered" evidence="1">
    <location>
        <begin position="402"/>
        <end position="541"/>
    </location>
</feature>
<dbReference type="PANTHER" id="PTHR31805:SF14">
    <property type="entry name" value="RECEPTOR-LIKE KINASE, PUTATIVE (DUF1421)-RELATED"/>
    <property type="match status" value="1"/>
</dbReference>
<feature type="region of interest" description="Disordered" evidence="1">
    <location>
        <begin position="582"/>
        <end position="601"/>
    </location>
</feature>
<dbReference type="EMBL" id="OZ020097">
    <property type="protein sequence ID" value="CAK9268238.1"/>
    <property type="molecule type" value="Genomic_DNA"/>
</dbReference>
<dbReference type="Pfam" id="PF07223">
    <property type="entry name" value="DUF1421"/>
    <property type="match status" value="1"/>
</dbReference>
<feature type="region of interest" description="Disordered" evidence="1">
    <location>
        <begin position="327"/>
        <end position="381"/>
    </location>
</feature>
<feature type="region of interest" description="Disordered" evidence="1">
    <location>
        <begin position="239"/>
        <end position="288"/>
    </location>
</feature>
<evidence type="ECO:0000313" key="4">
    <source>
        <dbReference type="Proteomes" id="UP001497444"/>
    </source>
</evidence>
<feature type="compositionally biased region" description="Low complexity" evidence="1">
    <location>
        <begin position="254"/>
        <end position="288"/>
    </location>
</feature>
<protein>
    <recommendedName>
        <fullName evidence="2">UBA domain-containing protein</fullName>
    </recommendedName>
</protein>
<gene>
    <name evidence="3" type="ORF">CSSPJE1EN1_LOCUS13716</name>
</gene>
<dbReference type="InterPro" id="IPR010820">
    <property type="entry name" value="DUF1421"/>
</dbReference>
<name>A0ABP0WMY4_9BRYO</name>
<keyword evidence="4" id="KW-1185">Reference proteome</keyword>
<feature type="domain" description="UBA" evidence="2">
    <location>
        <begin position="604"/>
        <end position="648"/>
    </location>
</feature>
<dbReference type="InterPro" id="IPR015940">
    <property type="entry name" value="UBA"/>
</dbReference>
<dbReference type="PANTHER" id="PTHR31805">
    <property type="entry name" value="RECEPTOR-LIKE KINASE, PUTATIVE (DUF1421)-RELATED"/>
    <property type="match status" value="1"/>
</dbReference>